<dbReference type="Proteomes" id="UP001595846">
    <property type="component" value="Unassembled WGS sequence"/>
</dbReference>
<protein>
    <submittedName>
        <fullName evidence="1">DUF2240 family protein</fullName>
    </submittedName>
</protein>
<organism evidence="1 2">
    <name type="scientific">Halovivax cerinus</name>
    <dbReference type="NCBI Taxonomy" id="1487865"/>
    <lineage>
        <taxon>Archaea</taxon>
        <taxon>Methanobacteriati</taxon>
        <taxon>Methanobacteriota</taxon>
        <taxon>Stenosarchaea group</taxon>
        <taxon>Halobacteria</taxon>
        <taxon>Halobacteriales</taxon>
        <taxon>Natrialbaceae</taxon>
        <taxon>Halovivax</taxon>
    </lineage>
</organism>
<comment type="caution">
    <text evidence="1">The sequence shown here is derived from an EMBL/GenBank/DDBJ whole genome shotgun (WGS) entry which is preliminary data.</text>
</comment>
<accession>A0ABD5NN96</accession>
<evidence type="ECO:0000313" key="2">
    <source>
        <dbReference type="Proteomes" id="UP001595846"/>
    </source>
</evidence>
<reference evidence="1 2" key="1">
    <citation type="journal article" date="2019" name="Int. J. Syst. Evol. Microbiol.">
        <title>The Global Catalogue of Microorganisms (GCM) 10K type strain sequencing project: providing services to taxonomists for standard genome sequencing and annotation.</title>
        <authorList>
            <consortium name="The Broad Institute Genomics Platform"/>
            <consortium name="The Broad Institute Genome Sequencing Center for Infectious Disease"/>
            <person name="Wu L."/>
            <person name="Ma J."/>
        </authorList>
    </citation>
    <scope>NUCLEOTIDE SEQUENCE [LARGE SCALE GENOMIC DNA]</scope>
    <source>
        <strain evidence="1 2">IBRC-M 10256</strain>
    </source>
</reference>
<dbReference type="Pfam" id="PF09999">
    <property type="entry name" value="DUF2240"/>
    <property type="match status" value="1"/>
</dbReference>
<sequence>MSLRVAAAAPFVQRGTQSMRQNEFVVALSMDRDWFSPDQAKRLADVATEAGIVERDGETLVLTVDTADIEVPEEFVPDEDVLAERSPFERILDAVVAGGRPKHEAVGAINACQQSLGLTIEAAALVYARREGVDIEDVLPAVREAVRNPDS</sequence>
<dbReference type="RefSeq" id="WP_256530874.1">
    <property type="nucleotide sequence ID" value="NZ_CP101824.1"/>
</dbReference>
<keyword evidence="2" id="KW-1185">Reference proteome</keyword>
<dbReference type="GeneID" id="73903582"/>
<evidence type="ECO:0000313" key="1">
    <source>
        <dbReference type="EMBL" id="MFC3958195.1"/>
    </source>
</evidence>
<proteinExistence type="predicted"/>
<gene>
    <name evidence="1" type="ORF">ACFOUR_07400</name>
</gene>
<dbReference type="EMBL" id="JBHSAQ010000002">
    <property type="protein sequence ID" value="MFC3958195.1"/>
    <property type="molecule type" value="Genomic_DNA"/>
</dbReference>
<name>A0ABD5NN96_9EURY</name>
<dbReference type="AlphaFoldDB" id="A0ABD5NN96"/>
<dbReference type="InterPro" id="IPR018716">
    <property type="entry name" value="DUF2240"/>
</dbReference>